<dbReference type="InterPro" id="IPR009091">
    <property type="entry name" value="RCC1/BLIP-II"/>
</dbReference>
<gene>
    <name evidence="2" type="ORF">PLEPLA_LOCUS6635</name>
</gene>
<evidence type="ECO:0000313" key="2">
    <source>
        <dbReference type="EMBL" id="CAB1418809.1"/>
    </source>
</evidence>
<dbReference type="SUPFAM" id="SSF50985">
    <property type="entry name" value="RCC1/BLIP-II"/>
    <property type="match status" value="1"/>
</dbReference>
<name>A0A9N7TU57_PLEPL</name>
<dbReference type="Proteomes" id="UP001153269">
    <property type="component" value="Unassembled WGS sequence"/>
</dbReference>
<dbReference type="EMBL" id="CADEAL010000341">
    <property type="protein sequence ID" value="CAB1418809.1"/>
    <property type="molecule type" value="Genomic_DNA"/>
</dbReference>
<protein>
    <submittedName>
        <fullName evidence="2">Uncharacterized protein</fullName>
    </submittedName>
</protein>
<feature type="repeat" description="RCC1" evidence="1">
    <location>
        <begin position="22"/>
        <end position="77"/>
    </location>
</feature>
<accession>A0A9N7TU57</accession>
<dbReference type="InterPro" id="IPR000408">
    <property type="entry name" value="Reg_chr_condens"/>
</dbReference>
<dbReference type="AlphaFoldDB" id="A0A9N7TU57"/>
<evidence type="ECO:0000256" key="1">
    <source>
        <dbReference type="PROSITE-ProRule" id="PRU00235"/>
    </source>
</evidence>
<organism evidence="2 3">
    <name type="scientific">Pleuronectes platessa</name>
    <name type="common">European plaice</name>
    <dbReference type="NCBI Taxonomy" id="8262"/>
    <lineage>
        <taxon>Eukaryota</taxon>
        <taxon>Metazoa</taxon>
        <taxon>Chordata</taxon>
        <taxon>Craniata</taxon>
        <taxon>Vertebrata</taxon>
        <taxon>Euteleostomi</taxon>
        <taxon>Actinopterygii</taxon>
        <taxon>Neopterygii</taxon>
        <taxon>Teleostei</taxon>
        <taxon>Neoteleostei</taxon>
        <taxon>Acanthomorphata</taxon>
        <taxon>Carangaria</taxon>
        <taxon>Pleuronectiformes</taxon>
        <taxon>Pleuronectoidei</taxon>
        <taxon>Pleuronectidae</taxon>
        <taxon>Pleuronectes</taxon>
    </lineage>
</organism>
<keyword evidence="3" id="KW-1185">Reference proteome</keyword>
<reference evidence="2" key="1">
    <citation type="submission" date="2020-03" db="EMBL/GenBank/DDBJ databases">
        <authorList>
            <person name="Weist P."/>
        </authorList>
    </citation>
    <scope>NUCLEOTIDE SEQUENCE</scope>
</reference>
<proteinExistence type="predicted"/>
<comment type="caution">
    <text evidence="2">The sequence shown here is derived from an EMBL/GenBank/DDBJ whole genome shotgun (WGS) entry which is preliminary data.</text>
</comment>
<dbReference type="PROSITE" id="PS00626">
    <property type="entry name" value="RCC1_2"/>
    <property type="match status" value="1"/>
</dbReference>
<dbReference type="Gene3D" id="2.130.10.30">
    <property type="entry name" value="Regulator of chromosome condensation 1/beta-lactamase-inhibitor protein II"/>
    <property type="match status" value="1"/>
</dbReference>
<sequence>MKGNKGDGEKKSCCPFTLAQDIDLLCWGNGELGQTGCGRPGEIAPEEAHLREFTSDRLGTVKLLACGSSHSIVVTEFRASITVVGGDTLSFYFMRCTLELSQGHHVACRFALRPGKHPVQLCFFRPRLGVGGYKEVLANTLLRLFQLLGLAETHSDTDSADVSDPRQGKR</sequence>
<evidence type="ECO:0000313" key="3">
    <source>
        <dbReference type="Proteomes" id="UP001153269"/>
    </source>
</evidence>
<dbReference type="PROSITE" id="PS50012">
    <property type="entry name" value="RCC1_3"/>
    <property type="match status" value="1"/>
</dbReference>